<dbReference type="AlphaFoldDB" id="A0A9W8QXV5"/>
<dbReference type="EMBL" id="JAOQAV010000042">
    <property type="protein sequence ID" value="KAJ4181233.1"/>
    <property type="molecule type" value="Genomic_DNA"/>
</dbReference>
<dbReference type="Gene3D" id="1.20.1250.20">
    <property type="entry name" value="MFS general substrate transporter like domains"/>
    <property type="match status" value="1"/>
</dbReference>
<feature type="transmembrane region" description="Helical" evidence="7">
    <location>
        <begin position="12"/>
        <end position="33"/>
    </location>
</feature>
<dbReference type="PANTHER" id="PTHR43791:SF54">
    <property type="entry name" value="MAJOR FACILITATOR SUPERFAMILY (MFS) PROFILE DOMAIN-CONTAINING PROTEIN-RELATED"/>
    <property type="match status" value="1"/>
</dbReference>
<evidence type="ECO:0000313" key="9">
    <source>
        <dbReference type="Proteomes" id="UP001152087"/>
    </source>
</evidence>
<evidence type="ECO:0000256" key="5">
    <source>
        <dbReference type="ARBA" id="ARBA00023136"/>
    </source>
</evidence>
<keyword evidence="2" id="KW-0813">Transport</keyword>
<feature type="transmembrane region" description="Helical" evidence="7">
    <location>
        <begin position="142"/>
        <end position="163"/>
    </location>
</feature>
<comment type="caution">
    <text evidence="8">The sequence shown here is derived from an EMBL/GenBank/DDBJ whole genome shotgun (WGS) entry which is preliminary data.</text>
</comment>
<proteinExistence type="predicted"/>
<comment type="subcellular location">
    <subcellularLocation>
        <location evidence="1">Membrane</location>
        <topology evidence="1">Multi-pass membrane protein</topology>
    </subcellularLocation>
</comment>
<keyword evidence="6" id="KW-0325">Glycoprotein</keyword>
<evidence type="ECO:0000256" key="2">
    <source>
        <dbReference type="ARBA" id="ARBA00022448"/>
    </source>
</evidence>
<evidence type="ECO:0000256" key="3">
    <source>
        <dbReference type="ARBA" id="ARBA00022692"/>
    </source>
</evidence>
<sequence length="195" mass="21841">MDGVRNLEGWRWVFLLEGISTVIAGVVCFFCLIDNAETSIWLEADEKRFLSLRRTTFMGGQSAKHAETMILKLVLCDWQVYLQSIIYISATMPNYGLKFTMPQITKYMGYTSANAQLLTIPPYCIGAISAFLSAVFADRLKWRMPFIVGAQTIVLIAFSILFAKASDIKDNISLCYFGVVLTYVDLYPITPGANA</sequence>
<accession>A0A9W8QXV5</accession>
<reference evidence="8" key="1">
    <citation type="submission" date="2022-09" db="EMBL/GenBank/DDBJ databases">
        <title>Fusarium specimens isolated from Avocado Roots.</title>
        <authorList>
            <person name="Stajich J."/>
            <person name="Roper C."/>
            <person name="Heimlech-Rivalta G."/>
        </authorList>
    </citation>
    <scope>NUCLEOTIDE SEQUENCE</scope>
    <source>
        <strain evidence="8">A02</strain>
    </source>
</reference>
<keyword evidence="9" id="KW-1185">Reference proteome</keyword>
<dbReference type="GO" id="GO:0022857">
    <property type="term" value="F:transmembrane transporter activity"/>
    <property type="evidence" value="ECO:0007669"/>
    <property type="project" value="InterPro"/>
</dbReference>
<organism evidence="8 9">
    <name type="scientific">Fusarium falciforme</name>
    <dbReference type="NCBI Taxonomy" id="195108"/>
    <lineage>
        <taxon>Eukaryota</taxon>
        <taxon>Fungi</taxon>
        <taxon>Dikarya</taxon>
        <taxon>Ascomycota</taxon>
        <taxon>Pezizomycotina</taxon>
        <taxon>Sordariomycetes</taxon>
        <taxon>Hypocreomycetidae</taxon>
        <taxon>Hypocreales</taxon>
        <taxon>Nectriaceae</taxon>
        <taxon>Fusarium</taxon>
        <taxon>Fusarium solani species complex</taxon>
    </lineage>
</organism>
<gene>
    <name evidence="8" type="ORF">NW755_011276</name>
</gene>
<dbReference type="SUPFAM" id="SSF103473">
    <property type="entry name" value="MFS general substrate transporter"/>
    <property type="match status" value="1"/>
</dbReference>
<name>A0A9W8QXV5_9HYPO</name>
<evidence type="ECO:0000256" key="4">
    <source>
        <dbReference type="ARBA" id="ARBA00022989"/>
    </source>
</evidence>
<dbReference type="InterPro" id="IPR036259">
    <property type="entry name" value="MFS_trans_sf"/>
</dbReference>
<dbReference type="GO" id="GO:0016020">
    <property type="term" value="C:membrane"/>
    <property type="evidence" value="ECO:0007669"/>
    <property type="project" value="UniProtKB-SubCell"/>
</dbReference>
<dbReference type="PANTHER" id="PTHR43791">
    <property type="entry name" value="PERMEASE-RELATED"/>
    <property type="match status" value="1"/>
</dbReference>
<keyword evidence="5 7" id="KW-0472">Membrane</keyword>
<dbReference type="InterPro" id="IPR011701">
    <property type="entry name" value="MFS"/>
</dbReference>
<keyword evidence="4 7" id="KW-1133">Transmembrane helix</keyword>
<feature type="transmembrane region" description="Helical" evidence="7">
    <location>
        <begin position="117"/>
        <end position="136"/>
    </location>
</feature>
<evidence type="ECO:0008006" key="10">
    <source>
        <dbReference type="Google" id="ProtNLM"/>
    </source>
</evidence>
<dbReference type="Pfam" id="PF07690">
    <property type="entry name" value="MFS_1"/>
    <property type="match status" value="1"/>
</dbReference>
<evidence type="ECO:0000256" key="1">
    <source>
        <dbReference type="ARBA" id="ARBA00004141"/>
    </source>
</evidence>
<dbReference type="Proteomes" id="UP001152087">
    <property type="component" value="Unassembled WGS sequence"/>
</dbReference>
<evidence type="ECO:0000313" key="8">
    <source>
        <dbReference type="EMBL" id="KAJ4181233.1"/>
    </source>
</evidence>
<evidence type="ECO:0000256" key="6">
    <source>
        <dbReference type="ARBA" id="ARBA00023180"/>
    </source>
</evidence>
<keyword evidence="3 7" id="KW-0812">Transmembrane</keyword>
<protein>
    <recommendedName>
        <fullName evidence="10">Major facilitator superfamily (MFS) profile domain-containing protein</fullName>
    </recommendedName>
</protein>
<evidence type="ECO:0000256" key="7">
    <source>
        <dbReference type="SAM" id="Phobius"/>
    </source>
</evidence>